<comment type="caution">
    <text evidence="1">The sequence shown here is derived from an EMBL/GenBank/DDBJ whole genome shotgun (WGS) entry which is preliminary data.</text>
</comment>
<organism evidence="1 2">
    <name type="scientific">Rhododendron molle</name>
    <name type="common">Chinese azalea</name>
    <name type="synonym">Azalea mollis</name>
    <dbReference type="NCBI Taxonomy" id="49168"/>
    <lineage>
        <taxon>Eukaryota</taxon>
        <taxon>Viridiplantae</taxon>
        <taxon>Streptophyta</taxon>
        <taxon>Embryophyta</taxon>
        <taxon>Tracheophyta</taxon>
        <taxon>Spermatophyta</taxon>
        <taxon>Magnoliopsida</taxon>
        <taxon>eudicotyledons</taxon>
        <taxon>Gunneridae</taxon>
        <taxon>Pentapetalae</taxon>
        <taxon>asterids</taxon>
        <taxon>Ericales</taxon>
        <taxon>Ericaceae</taxon>
        <taxon>Ericoideae</taxon>
        <taxon>Rhodoreae</taxon>
        <taxon>Rhododendron</taxon>
    </lineage>
</organism>
<dbReference type="EMBL" id="CM046389">
    <property type="protein sequence ID" value="KAI8568377.1"/>
    <property type="molecule type" value="Genomic_DNA"/>
</dbReference>
<proteinExistence type="predicted"/>
<keyword evidence="2" id="KW-1185">Reference proteome</keyword>
<accession>A0ACC0PUN7</accession>
<evidence type="ECO:0000313" key="1">
    <source>
        <dbReference type="EMBL" id="KAI8568377.1"/>
    </source>
</evidence>
<protein>
    <submittedName>
        <fullName evidence="1">Uncharacterized protein</fullName>
    </submittedName>
</protein>
<evidence type="ECO:0000313" key="2">
    <source>
        <dbReference type="Proteomes" id="UP001062846"/>
    </source>
</evidence>
<reference evidence="1" key="1">
    <citation type="submission" date="2022-02" db="EMBL/GenBank/DDBJ databases">
        <title>Plant Genome Project.</title>
        <authorList>
            <person name="Zhang R.-G."/>
        </authorList>
    </citation>
    <scope>NUCLEOTIDE SEQUENCE</scope>
    <source>
        <strain evidence="1">AT1</strain>
    </source>
</reference>
<name>A0ACC0PUN7_RHOML</name>
<sequence length="121" mass="12901">MDSTLPEELGGGGNRRSKVARGGGETVLQSLRVRLLELNIGAHGQNRLVETISGVLGLSLEVARGDRTRRSTVVRTERVRSTRGALSVRCPNRCTPVTFSGKTENSGHLLVHTANPKSASA</sequence>
<gene>
    <name evidence="1" type="ORF">RHMOL_Rhmol02G0193900</name>
</gene>
<dbReference type="Proteomes" id="UP001062846">
    <property type="component" value="Chromosome 2"/>
</dbReference>